<accession>A0ABP0KRW9</accession>
<evidence type="ECO:0000256" key="1">
    <source>
        <dbReference type="SAM" id="MobiDB-lite"/>
    </source>
</evidence>
<evidence type="ECO:0000313" key="4">
    <source>
        <dbReference type="Proteomes" id="UP001642464"/>
    </source>
</evidence>
<reference evidence="3 4" key="1">
    <citation type="submission" date="2024-02" db="EMBL/GenBank/DDBJ databases">
        <authorList>
            <person name="Chen Y."/>
            <person name="Shah S."/>
            <person name="Dougan E. K."/>
            <person name="Thang M."/>
            <person name="Chan C."/>
        </authorList>
    </citation>
    <scope>NUCLEOTIDE SEQUENCE [LARGE SCALE GENOMIC DNA]</scope>
</reference>
<keyword evidence="4" id="KW-1185">Reference proteome</keyword>
<feature type="region of interest" description="Disordered" evidence="1">
    <location>
        <begin position="1"/>
        <end position="30"/>
    </location>
</feature>
<dbReference type="Proteomes" id="UP001642464">
    <property type="component" value="Unassembled WGS sequence"/>
</dbReference>
<dbReference type="InterPro" id="IPR036249">
    <property type="entry name" value="Thioredoxin-like_sf"/>
</dbReference>
<sequence length="356" mass="38375">MTYQFEESSERRREQRSQALPHSSLHQQPGLARRLAPEDVAPGQYACVLVRHEVYHRFDCEQERFVGHRVRELPELDSEGDEQAGGRAGQPLRVLWVCLPFVVVRAVGVPRATEDSAPRRVRTLDLRQVELAEVDAAYASVVLIRPRGREDLINTQPRNKGRPARALSWGTRRPACVRSVGVGAGVRRASLQNRRTTMPTSTTLRTAIATGLLAASLTLTACAITASGDTASMSRADKQSLASTANGAEVVAVMMTADWCGPCKQLEPKFQEALTDLPYNSVRVIVADYTDRRDPAATQTLADAGLSGLGESNGGTTGLIYLLDADTGAVLGQITGGGASTAQIRQTMQDAIAQAS</sequence>
<evidence type="ECO:0000259" key="2">
    <source>
        <dbReference type="PROSITE" id="PS51352"/>
    </source>
</evidence>
<feature type="domain" description="Thioredoxin" evidence="2">
    <location>
        <begin position="208"/>
        <end position="353"/>
    </location>
</feature>
<gene>
    <name evidence="3" type="ORF">SCF082_LOCUS18871</name>
</gene>
<dbReference type="Gene3D" id="3.40.30.10">
    <property type="entry name" value="Glutaredoxin"/>
    <property type="match status" value="1"/>
</dbReference>
<comment type="caution">
    <text evidence="3">The sequence shown here is derived from an EMBL/GenBank/DDBJ whole genome shotgun (WGS) entry which is preliminary data.</text>
</comment>
<organism evidence="3 4">
    <name type="scientific">Durusdinium trenchii</name>
    <dbReference type="NCBI Taxonomy" id="1381693"/>
    <lineage>
        <taxon>Eukaryota</taxon>
        <taxon>Sar</taxon>
        <taxon>Alveolata</taxon>
        <taxon>Dinophyceae</taxon>
        <taxon>Suessiales</taxon>
        <taxon>Symbiodiniaceae</taxon>
        <taxon>Durusdinium</taxon>
    </lineage>
</organism>
<evidence type="ECO:0000313" key="3">
    <source>
        <dbReference type="EMBL" id="CAK9029610.1"/>
    </source>
</evidence>
<dbReference type="SUPFAM" id="SSF52833">
    <property type="entry name" value="Thioredoxin-like"/>
    <property type="match status" value="1"/>
</dbReference>
<name>A0ABP0KRW9_9DINO</name>
<dbReference type="Pfam" id="PF00085">
    <property type="entry name" value="Thioredoxin"/>
    <property type="match status" value="1"/>
</dbReference>
<dbReference type="CDD" id="cd02947">
    <property type="entry name" value="TRX_family"/>
    <property type="match status" value="1"/>
</dbReference>
<proteinExistence type="predicted"/>
<protein>
    <submittedName>
        <fullName evidence="3">Thioredoxin domain-containing protein</fullName>
    </submittedName>
</protein>
<dbReference type="EMBL" id="CAXAMM010012704">
    <property type="protein sequence ID" value="CAK9029610.1"/>
    <property type="molecule type" value="Genomic_DNA"/>
</dbReference>
<dbReference type="InterPro" id="IPR013766">
    <property type="entry name" value="Thioredoxin_domain"/>
</dbReference>
<dbReference type="PROSITE" id="PS51352">
    <property type="entry name" value="THIOREDOXIN_2"/>
    <property type="match status" value="1"/>
</dbReference>